<name>A0A1M6AEC2_9VIBR</name>
<dbReference type="AlphaFoldDB" id="A0A1M6AEC2"/>
<keyword evidence="2" id="KW-1185">Reference proteome</keyword>
<protein>
    <submittedName>
        <fullName evidence="1">Uncharacterized protein</fullName>
    </submittedName>
</protein>
<dbReference type="STRING" id="1216006.VA7868_03555"/>
<evidence type="ECO:0000313" key="2">
    <source>
        <dbReference type="Proteomes" id="UP000184608"/>
    </source>
</evidence>
<evidence type="ECO:0000313" key="1">
    <source>
        <dbReference type="EMBL" id="SHI34809.1"/>
    </source>
</evidence>
<reference evidence="1 2" key="1">
    <citation type="submission" date="2016-11" db="EMBL/GenBank/DDBJ databases">
        <authorList>
            <person name="Jaros S."/>
            <person name="Januszkiewicz K."/>
            <person name="Wedrychowicz H."/>
        </authorList>
    </citation>
    <scope>NUCLEOTIDE SEQUENCE [LARGE SCALE GENOMIC DNA]</scope>
    <source>
        <strain evidence="1 2">CECT 7868</strain>
    </source>
</reference>
<proteinExistence type="predicted"/>
<dbReference type="EMBL" id="FQXZ01000039">
    <property type="protein sequence ID" value="SHI34809.1"/>
    <property type="molecule type" value="Genomic_DNA"/>
</dbReference>
<organism evidence="1 2">
    <name type="scientific">Vibrio aerogenes CECT 7868</name>
    <dbReference type="NCBI Taxonomy" id="1216006"/>
    <lineage>
        <taxon>Bacteria</taxon>
        <taxon>Pseudomonadati</taxon>
        <taxon>Pseudomonadota</taxon>
        <taxon>Gammaproteobacteria</taxon>
        <taxon>Vibrionales</taxon>
        <taxon>Vibrionaceae</taxon>
        <taxon>Vibrio</taxon>
    </lineage>
</organism>
<accession>A0A1M6AEC2</accession>
<dbReference type="Proteomes" id="UP000184608">
    <property type="component" value="Unassembled WGS sequence"/>
</dbReference>
<sequence>MAEDHWFRDDEEDCPDQAEFIRRLIAQEGERINSWKGYKLLESSYGICQRTLPLNFKNLEQRIYEELNRLRMLESGIEKILLNL</sequence>
<gene>
    <name evidence="1" type="ORF">VA7868_03555</name>
</gene>